<keyword evidence="2" id="KW-1185">Reference proteome</keyword>
<dbReference type="OrthoDB" id="5664384at2"/>
<dbReference type="SUPFAM" id="SSF110296">
    <property type="entry name" value="Oligoxyloglucan reducing end-specific cellobiohydrolase"/>
    <property type="match status" value="1"/>
</dbReference>
<organism evidence="1 2">
    <name type="scientific">Thioalkalivibrio nitratireducens (strain DSM 14787 / UNIQEM 213 / ALEN2)</name>
    <dbReference type="NCBI Taxonomy" id="1255043"/>
    <lineage>
        <taxon>Bacteria</taxon>
        <taxon>Pseudomonadati</taxon>
        <taxon>Pseudomonadota</taxon>
        <taxon>Gammaproteobacteria</taxon>
        <taxon>Chromatiales</taxon>
        <taxon>Ectothiorhodospiraceae</taxon>
        <taxon>Thioalkalivibrio</taxon>
    </lineage>
</organism>
<dbReference type="eggNOG" id="COG3386">
    <property type="taxonomic scope" value="Bacteria"/>
</dbReference>
<protein>
    <submittedName>
        <fullName evidence="1">Two component regulator propeller domain-containing protein</fullName>
    </submittedName>
</protein>
<evidence type="ECO:0000313" key="2">
    <source>
        <dbReference type="Proteomes" id="UP000010809"/>
    </source>
</evidence>
<dbReference type="EMBL" id="CP003989">
    <property type="protein sequence ID" value="AGA33994.1"/>
    <property type="molecule type" value="Genomic_DNA"/>
</dbReference>
<dbReference type="HOGENOM" id="CLU_1041831_0_0_6"/>
<dbReference type="STRING" id="1255043.TVNIR_2351"/>
<dbReference type="Proteomes" id="UP000010809">
    <property type="component" value="Chromosome"/>
</dbReference>
<proteinExistence type="predicted"/>
<accession>L0DWL7</accession>
<dbReference type="KEGG" id="tni:TVNIR_2351"/>
<name>L0DWL7_THIND</name>
<evidence type="ECO:0000313" key="1">
    <source>
        <dbReference type="EMBL" id="AGA33994.1"/>
    </source>
</evidence>
<dbReference type="PATRIC" id="fig|1255043.3.peg.2373"/>
<reference evidence="1" key="1">
    <citation type="submission" date="2015-12" db="EMBL/GenBank/DDBJ databases">
        <authorList>
            <person name="Tikhonova T.V."/>
            <person name="Pavlov A.R."/>
            <person name="Beletsky A.V."/>
            <person name="Mardanov A.V."/>
            <person name="Sorokin D.Y."/>
            <person name="Ravin N.V."/>
            <person name="Popov V.O."/>
        </authorList>
    </citation>
    <scope>NUCLEOTIDE SEQUENCE</scope>
    <source>
        <strain evidence="1">DSM 14787</strain>
    </source>
</reference>
<gene>
    <name evidence="1" type="ordered locus">TVNIR_2351</name>
</gene>
<sequence length="267" mass="28656">MTFAPSGALYLGAWDRGLYRSRDQGGHWRDAADGLPGPPGTGVRTLGVAPNGDLLAVANDHGHSAFTAPRASYRQEDYRPSDYRIYRRSGSSWEPLFKLGQTPGDEPVNGIGLLPDRRLLAWGRNAIGIADAGLTGWQVAPLRDMAAGPPQIAADGAIWVDRGRPGHSEYWALHPGEPDWTGPKARPDERFHGFVPVDGGDWLALTPEGRLARLRHTSEGLSVLAVHAAPIPLERFAANAAGHVVAGARDRVFLSSDGGATWDEITP</sequence>
<dbReference type="AlphaFoldDB" id="L0DWL7"/>
<dbReference type="RefSeq" id="WP_015259114.1">
    <property type="nucleotide sequence ID" value="NC_019902.2"/>
</dbReference>